<name>A0A8J7UKY6_9HYPH</name>
<dbReference type="InterPro" id="IPR042099">
    <property type="entry name" value="ANL_N_sf"/>
</dbReference>
<dbReference type="InterPro" id="IPR045851">
    <property type="entry name" value="AMP-bd_C_sf"/>
</dbReference>
<gene>
    <name evidence="8" type="ORF">J5Y06_17015</name>
</gene>
<dbReference type="RefSeq" id="WP_209336387.1">
    <property type="nucleotide sequence ID" value="NZ_JAGIYY010000007.1"/>
</dbReference>
<comment type="caution">
    <text evidence="8">The sequence shown here is derived from an EMBL/GenBank/DDBJ whole genome shotgun (WGS) entry which is preliminary data.</text>
</comment>
<reference evidence="8" key="1">
    <citation type="submission" date="2021-03" db="EMBL/GenBank/DDBJ databases">
        <title>Genome sequencing and assembly of Tianweitania sediminis.</title>
        <authorList>
            <person name="Chhetri G."/>
        </authorList>
    </citation>
    <scope>NUCLEOTIDE SEQUENCE</scope>
    <source>
        <strain evidence="8">Z8</strain>
    </source>
</reference>
<dbReference type="InterPro" id="IPR020845">
    <property type="entry name" value="AMP-binding_CS"/>
</dbReference>
<dbReference type="Proteomes" id="UP000666240">
    <property type="component" value="Unassembled WGS sequence"/>
</dbReference>
<accession>A0A8J7UKY6</accession>
<organism evidence="8 9">
    <name type="scientific">Tianweitania sediminis</name>
    <dbReference type="NCBI Taxonomy" id="1502156"/>
    <lineage>
        <taxon>Bacteria</taxon>
        <taxon>Pseudomonadati</taxon>
        <taxon>Pseudomonadota</taxon>
        <taxon>Alphaproteobacteria</taxon>
        <taxon>Hyphomicrobiales</taxon>
        <taxon>Phyllobacteriaceae</taxon>
        <taxon>Tianweitania</taxon>
    </lineage>
</organism>
<dbReference type="CDD" id="cd17631">
    <property type="entry name" value="FACL_FadD13-like"/>
    <property type="match status" value="1"/>
</dbReference>
<evidence type="ECO:0000256" key="5">
    <source>
        <dbReference type="ARBA" id="ARBA00067668"/>
    </source>
</evidence>
<comment type="similarity">
    <text evidence="1">Belongs to the ATP-dependent AMP-binding enzyme family.</text>
</comment>
<evidence type="ECO:0000313" key="9">
    <source>
        <dbReference type="Proteomes" id="UP000666240"/>
    </source>
</evidence>
<dbReference type="EMBL" id="JAGIYY010000007">
    <property type="protein sequence ID" value="MBP0440355.1"/>
    <property type="molecule type" value="Genomic_DNA"/>
</dbReference>
<evidence type="ECO:0000259" key="7">
    <source>
        <dbReference type="Pfam" id="PF13193"/>
    </source>
</evidence>
<sequence>MIDTLGDFLRNNAYKFPNETAYTFEGEHVTFAKYFERGNRLASALWKRGIRRQDRISIFSQNSLEFMEAYAACELAGYVAATVNWRLAAPEIEWILGNSSPRVLVFEAQYAETVDKIRDQLDFVELFLCVGGTTPSWAEDYHAFRDSGDKEGAPTRPQPDEIMHLIYTSGTTGRPKGAMRTHRAEIAVGILMATELGLIVSDRLQLIMPVFHVGARFLQLAVHMRGGSVVLHRSFNPAEVLDAIERERVTMTHMAPTMVQMMLEQPGIETRDLKSLHTICYSAAPMPVPVLKRGLELLGPVFLQLYGMTEGGGTTLHKRQHKLDGTAEDLKRLGSIGQAAPNVDVKIIDEEGNEMPVGQPGEILTRTETHMAGYWNNSAATLSALREGWYYTGDLGYVDEEGFVYLVDRKKDMIVSGGENIYSREVEEALATHSAVSDVAVIGVKDDHWGETVRAITVLRAGKSVSEADLIEHCKTQIASYKKPKSIIFVDELPRLPSGKINKVTLRQMYGATVVKA</sequence>
<proteinExistence type="inferred from homology"/>
<keyword evidence="2 8" id="KW-0436">Ligase</keyword>
<comment type="catalytic activity">
    <reaction evidence="3">
        <text>3-(methylsulfanyl)propanoate + ATP + CoA = 3-(methylsulfanyl)propanoyl-CoA + AMP + diphosphate</text>
        <dbReference type="Rhea" id="RHEA:43052"/>
        <dbReference type="ChEBI" id="CHEBI:30616"/>
        <dbReference type="ChEBI" id="CHEBI:33019"/>
        <dbReference type="ChEBI" id="CHEBI:49016"/>
        <dbReference type="ChEBI" id="CHEBI:57287"/>
        <dbReference type="ChEBI" id="CHEBI:82815"/>
        <dbReference type="ChEBI" id="CHEBI:456215"/>
        <dbReference type="EC" id="6.2.1.44"/>
    </reaction>
    <physiologicalReaction direction="left-to-right" evidence="3">
        <dbReference type="Rhea" id="RHEA:43053"/>
    </physiologicalReaction>
</comment>
<dbReference type="FunFam" id="3.30.300.30:FF:000008">
    <property type="entry name" value="2,3-dihydroxybenzoate-AMP ligase"/>
    <property type="match status" value="1"/>
</dbReference>
<evidence type="ECO:0000313" key="8">
    <source>
        <dbReference type="EMBL" id="MBP0440355.1"/>
    </source>
</evidence>
<dbReference type="PROSITE" id="PS00455">
    <property type="entry name" value="AMP_BINDING"/>
    <property type="match status" value="1"/>
</dbReference>
<dbReference type="Gene3D" id="3.30.300.30">
    <property type="match status" value="1"/>
</dbReference>
<protein>
    <recommendedName>
        <fullName evidence="5">3-methylmercaptopropionyl-CoA ligase</fullName>
        <ecNumber evidence="4">6.2.1.44</ecNumber>
    </recommendedName>
</protein>
<evidence type="ECO:0000256" key="3">
    <source>
        <dbReference type="ARBA" id="ARBA00051915"/>
    </source>
</evidence>
<dbReference type="Gene3D" id="3.40.50.12780">
    <property type="entry name" value="N-terminal domain of ligase-like"/>
    <property type="match status" value="1"/>
</dbReference>
<dbReference type="AlphaFoldDB" id="A0A8J7UKY6"/>
<dbReference type="Pfam" id="PF13193">
    <property type="entry name" value="AMP-binding_C"/>
    <property type="match status" value="1"/>
</dbReference>
<dbReference type="PANTHER" id="PTHR43201">
    <property type="entry name" value="ACYL-COA SYNTHETASE"/>
    <property type="match status" value="1"/>
</dbReference>
<dbReference type="GO" id="GO:0006631">
    <property type="term" value="P:fatty acid metabolic process"/>
    <property type="evidence" value="ECO:0007669"/>
    <property type="project" value="TreeGrafter"/>
</dbReference>
<dbReference type="SUPFAM" id="SSF56801">
    <property type="entry name" value="Acetyl-CoA synthetase-like"/>
    <property type="match status" value="1"/>
</dbReference>
<evidence type="ECO:0000256" key="1">
    <source>
        <dbReference type="ARBA" id="ARBA00006432"/>
    </source>
</evidence>
<dbReference type="EC" id="6.2.1.44" evidence="4"/>
<evidence type="ECO:0000256" key="4">
    <source>
        <dbReference type="ARBA" id="ARBA00066616"/>
    </source>
</evidence>
<dbReference type="InterPro" id="IPR025110">
    <property type="entry name" value="AMP-bd_C"/>
</dbReference>
<feature type="domain" description="AMP-dependent synthetase/ligase" evidence="6">
    <location>
        <begin position="10"/>
        <end position="375"/>
    </location>
</feature>
<dbReference type="Pfam" id="PF00501">
    <property type="entry name" value="AMP-binding"/>
    <property type="match status" value="1"/>
</dbReference>
<dbReference type="InterPro" id="IPR000873">
    <property type="entry name" value="AMP-dep_synth/lig_dom"/>
</dbReference>
<evidence type="ECO:0000259" key="6">
    <source>
        <dbReference type="Pfam" id="PF00501"/>
    </source>
</evidence>
<dbReference type="GO" id="GO:0031956">
    <property type="term" value="F:medium-chain fatty acid-CoA ligase activity"/>
    <property type="evidence" value="ECO:0007669"/>
    <property type="project" value="TreeGrafter"/>
</dbReference>
<dbReference type="NCBIfam" id="NF004837">
    <property type="entry name" value="PRK06187.1"/>
    <property type="match status" value="1"/>
</dbReference>
<evidence type="ECO:0000256" key="2">
    <source>
        <dbReference type="ARBA" id="ARBA00022598"/>
    </source>
</evidence>
<keyword evidence="9" id="KW-1185">Reference proteome</keyword>
<dbReference type="PANTHER" id="PTHR43201:SF5">
    <property type="entry name" value="MEDIUM-CHAIN ACYL-COA LIGASE ACSF2, MITOCHONDRIAL"/>
    <property type="match status" value="1"/>
</dbReference>
<feature type="domain" description="AMP-binding enzyme C-terminal" evidence="7">
    <location>
        <begin position="425"/>
        <end position="500"/>
    </location>
</feature>